<dbReference type="InterPro" id="IPR036866">
    <property type="entry name" value="RibonucZ/Hydroxyglut_hydro"/>
</dbReference>
<dbReference type="GO" id="GO:0070813">
    <property type="term" value="P:hydrogen sulfide metabolic process"/>
    <property type="evidence" value="ECO:0007669"/>
    <property type="project" value="TreeGrafter"/>
</dbReference>
<dbReference type="Gene3D" id="3.40.250.10">
    <property type="entry name" value="Rhodanese-like domain"/>
    <property type="match status" value="2"/>
</dbReference>
<dbReference type="GO" id="GO:0006749">
    <property type="term" value="P:glutathione metabolic process"/>
    <property type="evidence" value="ECO:0007669"/>
    <property type="project" value="InterPro"/>
</dbReference>
<dbReference type="FunFam" id="3.60.15.10:FF:000030">
    <property type="entry name" value="Metallo-beta-lactamase family protein"/>
    <property type="match status" value="1"/>
</dbReference>
<dbReference type="InterPro" id="IPR001763">
    <property type="entry name" value="Rhodanese-like_dom"/>
</dbReference>
<dbReference type="GO" id="GO:0050313">
    <property type="term" value="F:sulfur dioxygenase activity"/>
    <property type="evidence" value="ECO:0007669"/>
    <property type="project" value="InterPro"/>
</dbReference>
<dbReference type="PROSITE" id="PS50206">
    <property type="entry name" value="RHODANESE_3"/>
    <property type="match status" value="2"/>
</dbReference>
<dbReference type="SMART" id="SM00450">
    <property type="entry name" value="RHOD"/>
    <property type="match status" value="2"/>
</dbReference>
<feature type="domain" description="Rhodanese" evidence="2">
    <location>
        <begin position="332"/>
        <end position="425"/>
    </location>
</feature>
<dbReference type="SUPFAM" id="SSF56281">
    <property type="entry name" value="Metallo-hydrolase/oxidoreductase"/>
    <property type="match status" value="1"/>
</dbReference>
<dbReference type="PANTHER" id="PTHR43084:SF1">
    <property type="entry name" value="PERSULFIDE DIOXYGENASE ETHE1, MITOCHONDRIAL"/>
    <property type="match status" value="1"/>
</dbReference>
<dbReference type="PATRIC" id="fig|761659.10.peg.464"/>
<evidence type="ECO:0000313" key="3">
    <source>
        <dbReference type="EMBL" id="CBH23326.1"/>
    </source>
</evidence>
<gene>
    <name evidence="3" type="primary">gloB</name>
    <name evidence="3" type="ordered locus">SRM_00405</name>
</gene>
<dbReference type="Proteomes" id="UP000000933">
    <property type="component" value="Chromosome"/>
</dbReference>
<name>D5H5M1_SALRM</name>
<keyword evidence="1" id="KW-0479">Metal-binding</keyword>
<dbReference type="PANTHER" id="PTHR43084">
    <property type="entry name" value="PERSULFIDE DIOXYGENASE ETHE1"/>
    <property type="match status" value="1"/>
</dbReference>
<dbReference type="CDD" id="cd00158">
    <property type="entry name" value="RHOD"/>
    <property type="match status" value="1"/>
</dbReference>
<accession>D5H5M1</accession>
<dbReference type="InterPro" id="IPR036873">
    <property type="entry name" value="Rhodanese-like_dom_sf"/>
</dbReference>
<dbReference type="AlphaFoldDB" id="D5H5M1"/>
<feature type="domain" description="Rhodanese" evidence="2">
    <location>
        <begin position="445"/>
        <end position="526"/>
    </location>
</feature>
<dbReference type="HOGENOM" id="CLU_030571_7_1_10"/>
<dbReference type="InterPro" id="IPR001279">
    <property type="entry name" value="Metallo-B-lactamas"/>
</dbReference>
<dbReference type="InterPro" id="IPR044528">
    <property type="entry name" value="POD-like_MBL-fold"/>
</dbReference>
<dbReference type="SMART" id="SM00849">
    <property type="entry name" value="Lactamase_B"/>
    <property type="match status" value="1"/>
</dbReference>
<organism evidence="3 4">
    <name type="scientific">Salinibacter ruber (strain M8)</name>
    <dbReference type="NCBI Taxonomy" id="761659"/>
    <lineage>
        <taxon>Bacteria</taxon>
        <taxon>Pseudomonadati</taxon>
        <taxon>Rhodothermota</taxon>
        <taxon>Rhodothermia</taxon>
        <taxon>Rhodothermales</taxon>
        <taxon>Salinibacteraceae</taxon>
        <taxon>Salinibacter</taxon>
    </lineage>
</organism>
<dbReference type="Pfam" id="PF00753">
    <property type="entry name" value="Lactamase_B"/>
    <property type="match status" value="1"/>
</dbReference>
<dbReference type="Pfam" id="PF00581">
    <property type="entry name" value="Rhodanese"/>
    <property type="match status" value="2"/>
</dbReference>
<dbReference type="EMBL" id="FP565814">
    <property type="protein sequence ID" value="CBH23326.1"/>
    <property type="molecule type" value="Genomic_DNA"/>
</dbReference>
<dbReference type="Gene3D" id="3.60.15.10">
    <property type="entry name" value="Ribonuclease Z/Hydroxyacylglutathione hydrolase-like"/>
    <property type="match status" value="1"/>
</dbReference>
<dbReference type="SUPFAM" id="SSF52821">
    <property type="entry name" value="Rhodanese/Cell cycle control phosphatase"/>
    <property type="match status" value="2"/>
</dbReference>
<protein>
    <submittedName>
        <fullName evidence="3">Metallo-beta-lactamase superfamily protein</fullName>
    </submittedName>
</protein>
<evidence type="ECO:0000256" key="1">
    <source>
        <dbReference type="ARBA" id="ARBA00022723"/>
    </source>
</evidence>
<evidence type="ECO:0000313" key="4">
    <source>
        <dbReference type="Proteomes" id="UP000000933"/>
    </source>
</evidence>
<dbReference type="InterPro" id="IPR051682">
    <property type="entry name" value="Mito_Persulfide_Diox"/>
</dbReference>
<sequence>MGRVGRMPLRFTTRRAEGGSARRPLSIVSCPLFCPSEPNQFSPMLFRQINDAKLAQYAYLIGCQETGEALLVDPERDIDRYLDLAEREGLEITAVTETHIHADFLSGARELAERFDTTLYLSDEGDENWKYEWAQGPKQGGGDYDVTWLHDGDTFQVGSVEVTALHTPGHTPEHLSFLVTDRGGGADEPMGLLTGDFVFVGDLGRPDLLESAAQVEGAMEPSARTLYTSVQRVLEMPDHLQVWPAHGAGSACGKALGAVPQSTLGYEKQFNPMIDAAREGEDAFVDAILADQPEPQIYFARMKRDNKEGMPVLGSLPAPRELTVRELEDAAADEAPLVIDTRLDRSAYMANHIPGSLYAPMNDTFNTVVGSLVEDETTPIVLIADEGDVEEAVRDLVRIGYDNVTGFAEIDTLQRYFQAGGPSETIDEITFADFDAELQDETTGVLDVRYRSEYEEGHVEGALNASYTRMPEYETELPTDKTLLVHCGSGARAAAASSYLARTGHSVKYVNDHFANYEAASEEAVAA</sequence>
<dbReference type="GO" id="GO:0046872">
    <property type="term" value="F:metal ion binding"/>
    <property type="evidence" value="ECO:0007669"/>
    <property type="project" value="UniProtKB-KW"/>
</dbReference>
<evidence type="ECO:0000259" key="2">
    <source>
        <dbReference type="PROSITE" id="PS50206"/>
    </source>
</evidence>
<reference evidence="4" key="2">
    <citation type="submission" date="2010-04" db="EMBL/GenBank/DDBJ databases">
        <title>Genome sequence of Salinibacter ruber M8.</title>
        <authorList>
            <consortium name="Genoscope"/>
        </authorList>
    </citation>
    <scope>NUCLEOTIDE SEQUENCE [LARGE SCALE GENOMIC DNA]</scope>
    <source>
        <strain evidence="4">M8</strain>
    </source>
</reference>
<reference evidence="3 4" key="1">
    <citation type="journal article" date="2010" name="ISME J.">
        <title>Fine-scale evolution: genomic, phenotypic and ecological differentiation in two coexisting Salinibacter ruber strains.</title>
        <authorList>
            <person name="Pena A."/>
            <person name="Teeling H."/>
            <person name="Huerta-Cepas J."/>
            <person name="Santos F."/>
            <person name="Yarza P."/>
            <person name="Brito-Echeverria J."/>
            <person name="Lucio M."/>
            <person name="Schmitt-Kopplin P."/>
            <person name="Meseguer I."/>
            <person name="Schenowitz C."/>
            <person name="Dossat C."/>
            <person name="Barbe V."/>
            <person name="Dopazo J."/>
            <person name="Rossello-Mora R."/>
            <person name="Schuler M."/>
            <person name="Glockner F.O."/>
            <person name="Amann R."/>
            <person name="Gabaldon T."/>
            <person name="Anton J."/>
        </authorList>
    </citation>
    <scope>NUCLEOTIDE SEQUENCE [LARGE SCALE GENOMIC DNA]</scope>
    <source>
        <strain evidence="3 4">M8</strain>
    </source>
</reference>
<dbReference type="CDD" id="cd07724">
    <property type="entry name" value="POD-like_MBL-fold"/>
    <property type="match status" value="1"/>
</dbReference>
<proteinExistence type="predicted"/>
<dbReference type="KEGG" id="srm:SRM_00405"/>